<keyword evidence="4" id="KW-1185">Reference proteome</keyword>
<feature type="region of interest" description="Disordered" evidence="1">
    <location>
        <begin position="303"/>
        <end position="350"/>
    </location>
</feature>
<gene>
    <name evidence="3" type="ORF">POCTA_138.1.T1180094</name>
</gene>
<comment type="caution">
    <text evidence="3">The sequence shown here is derived from an EMBL/GenBank/DDBJ whole genome shotgun (WGS) entry which is preliminary data.</text>
</comment>
<dbReference type="InterPro" id="IPR027859">
    <property type="entry name" value="KATNIP_dom"/>
</dbReference>
<reference evidence="3" key="1">
    <citation type="submission" date="2021-01" db="EMBL/GenBank/DDBJ databases">
        <authorList>
            <consortium name="Genoscope - CEA"/>
            <person name="William W."/>
        </authorList>
    </citation>
    <scope>NUCLEOTIDE SEQUENCE</scope>
</reference>
<proteinExistence type="predicted"/>
<accession>A0A8S1XDY7</accession>
<evidence type="ECO:0000259" key="2">
    <source>
        <dbReference type="Pfam" id="PF14652"/>
    </source>
</evidence>
<feature type="domain" description="KATNIP" evidence="2">
    <location>
        <begin position="471"/>
        <end position="593"/>
    </location>
</feature>
<protein>
    <recommendedName>
        <fullName evidence="2">KATNIP domain-containing protein</fullName>
    </recommendedName>
</protein>
<dbReference type="PANTHER" id="PTHR21534:SF0">
    <property type="entry name" value="KATANIN-INTERACTING PROTEIN"/>
    <property type="match status" value="1"/>
</dbReference>
<dbReference type="OrthoDB" id="304622at2759"/>
<dbReference type="Pfam" id="PF14652">
    <property type="entry name" value="DUF4457"/>
    <property type="match status" value="4"/>
</dbReference>
<dbReference type="PANTHER" id="PTHR21534">
    <property type="entry name" value="KATANIN-INTERACTING PROTEIN"/>
    <property type="match status" value="1"/>
</dbReference>
<dbReference type="OMA" id="TVMVNYQ"/>
<dbReference type="AlphaFoldDB" id="A0A8S1XDY7"/>
<feature type="domain" description="KATNIP" evidence="2">
    <location>
        <begin position="146"/>
        <end position="308"/>
    </location>
</feature>
<evidence type="ECO:0000313" key="4">
    <source>
        <dbReference type="Proteomes" id="UP000683925"/>
    </source>
</evidence>
<feature type="domain" description="KATNIP" evidence="2">
    <location>
        <begin position="737"/>
        <end position="985"/>
    </location>
</feature>
<dbReference type="EMBL" id="CAJJDP010000118">
    <property type="protein sequence ID" value="CAD8199002.1"/>
    <property type="molecule type" value="Genomic_DNA"/>
</dbReference>
<sequence>MSVQRLPLEKQATPRHNSFKPIQQVSSTARTITKPPMVQQEMNPDNTILSFMKSLDGKQAGILNRSIRDGEKLHKPLIKPRTYIAQQKTIPTSNVERQILNNLETRIQKLPQYEQELVLQILASIENGQPKHEELISFFKSKRIHLKINSNYGNKTQVGLTSIELLNNNRKYVKINCIYSDDDSHNTINNLINGHNLTIYPEQMWITNFKQFPITITVCYLLQEESEFLTSVKIWNFNKNRKELDKCVCELEILQNDYVLWQGQIARGVANTFSEYAQTIELLPQSQPQQIVTTIKENETRIKNQNDSTQPFNQSSQSINSKKSDENKEINLSKASSQQKHAKPKLIFDPFDDDKKFKKFEQKQEPSSVKTKQTIHQQRFFKKSLNLFSQKQLTEEDSTSPQLNFKRGVAHIAAGTTSTRTKNISIPECPFGSKLIIKFLKNWGDLYSIGLTGIEIFDYNGKKVKVNSVSGFFRNAAVLFDDNYLTQDDKNMCIERIDKNMEITIKFNDTKLSMIRIWNYNKGRTYRAKCVRNIEVVLDTDSIFSGEIKQANGTCGIDNAEYIMFTNNSQIMEKIQEQDWLNKLHESQIQQQKHILENTVKLSRPDTATFNKPKGEITAQKFANNNLNSQLNKDYQHQKSDSIPQIVRQESESKLQQFPKRLFSSQNQINVKSLPTVTVKVLTLYIIRNWGDKFVGLDKIDIHDKFGQSMKIKKYKVITSQSETVVNSDERWQLNNGKIKIQFVFIQPTQISRVSIWNYNKEDELEKGVQMINIKGDNQILNTMQGIYLRKGHGLSDVNEPQLIELPYQKRIDTVMVNYQFERNIYQDYETTQLPQGTKIVIKLLSTWGDLHYIGLNGIEIFDPNGEQLYPKLFAKPYSVKELPQMEMDVRTPDKLLNNVNITLDAKQMWLSPFVNSYTDRLKTNINSSVFDQISYQVNKLILLFDTPQQISAISFYNYSKTPVRGVKECEISIDDNIMYQGYLNLSTLTQTVRGIMGNNKTTVLFTRDERLIDQIGTVEIRESIIGSETLLINENQKLKYNSIKNKEVRLQQQGLYKELDRPTTTQVY</sequence>
<feature type="compositionally biased region" description="Basic and acidic residues" evidence="1">
    <location>
        <begin position="322"/>
        <end position="331"/>
    </location>
</feature>
<evidence type="ECO:0000256" key="1">
    <source>
        <dbReference type="SAM" id="MobiDB-lite"/>
    </source>
</evidence>
<evidence type="ECO:0000313" key="3">
    <source>
        <dbReference type="EMBL" id="CAD8199002.1"/>
    </source>
</evidence>
<dbReference type="Proteomes" id="UP000683925">
    <property type="component" value="Unassembled WGS sequence"/>
</dbReference>
<feature type="domain" description="KATNIP" evidence="2">
    <location>
        <begin position="381"/>
        <end position="468"/>
    </location>
</feature>
<dbReference type="InterPro" id="IPR026704">
    <property type="entry name" value="KATNIP"/>
</dbReference>
<name>A0A8S1XDY7_PAROT</name>
<organism evidence="3 4">
    <name type="scientific">Paramecium octaurelia</name>
    <dbReference type="NCBI Taxonomy" id="43137"/>
    <lineage>
        <taxon>Eukaryota</taxon>
        <taxon>Sar</taxon>
        <taxon>Alveolata</taxon>
        <taxon>Ciliophora</taxon>
        <taxon>Intramacronucleata</taxon>
        <taxon>Oligohymenophorea</taxon>
        <taxon>Peniculida</taxon>
        <taxon>Parameciidae</taxon>
        <taxon>Paramecium</taxon>
    </lineage>
</organism>